<comment type="caution">
    <text evidence="2">The sequence shown here is derived from an EMBL/GenBank/DDBJ whole genome shotgun (WGS) entry which is preliminary data.</text>
</comment>
<evidence type="ECO:0000313" key="3">
    <source>
        <dbReference type="Proteomes" id="UP000654304"/>
    </source>
</evidence>
<feature type="region of interest" description="Disordered" evidence="1">
    <location>
        <begin position="42"/>
        <end position="62"/>
    </location>
</feature>
<dbReference type="PANTHER" id="PTHR43737">
    <property type="entry name" value="BLL7424 PROTEIN"/>
    <property type="match status" value="1"/>
</dbReference>
<gene>
    <name evidence="2" type="ORF">H8K43_12570</name>
</gene>
<proteinExistence type="predicted"/>
<protein>
    <submittedName>
        <fullName evidence="2">DUF1800 domain-containing protein</fullName>
    </submittedName>
</protein>
<dbReference type="PANTHER" id="PTHR43737:SF1">
    <property type="entry name" value="DUF1501 DOMAIN-CONTAINING PROTEIN"/>
    <property type="match status" value="1"/>
</dbReference>
<name>A0ABR7A6S0_9BURK</name>
<dbReference type="InterPro" id="IPR014917">
    <property type="entry name" value="DUF1800"/>
</dbReference>
<keyword evidence="3" id="KW-1185">Reference proteome</keyword>
<reference evidence="2 3" key="1">
    <citation type="submission" date="2020-08" db="EMBL/GenBank/DDBJ databases">
        <title>Novel species isolated from subtropical streams in China.</title>
        <authorList>
            <person name="Lu H."/>
        </authorList>
    </citation>
    <scope>NUCLEOTIDE SEQUENCE [LARGE SCALE GENOMIC DNA]</scope>
    <source>
        <strain evidence="2 3">CY22W</strain>
    </source>
</reference>
<evidence type="ECO:0000256" key="1">
    <source>
        <dbReference type="SAM" id="MobiDB-lite"/>
    </source>
</evidence>
<dbReference type="EMBL" id="JACOGD010000006">
    <property type="protein sequence ID" value="MBC3932514.1"/>
    <property type="molecule type" value="Genomic_DNA"/>
</dbReference>
<feature type="compositionally biased region" description="Gly residues" evidence="1">
    <location>
        <begin position="42"/>
        <end position="53"/>
    </location>
</feature>
<dbReference type="Pfam" id="PF08811">
    <property type="entry name" value="DUF1800"/>
    <property type="match status" value="1"/>
</dbReference>
<organism evidence="2 3">
    <name type="scientific">Undibacterium curvum</name>
    <dbReference type="NCBI Taxonomy" id="2762294"/>
    <lineage>
        <taxon>Bacteria</taxon>
        <taxon>Pseudomonadati</taxon>
        <taxon>Pseudomonadota</taxon>
        <taxon>Betaproteobacteria</taxon>
        <taxon>Burkholderiales</taxon>
        <taxon>Oxalobacteraceae</taxon>
        <taxon>Undibacterium</taxon>
    </lineage>
</organism>
<evidence type="ECO:0000313" key="2">
    <source>
        <dbReference type="EMBL" id="MBC3932514.1"/>
    </source>
</evidence>
<dbReference type="Proteomes" id="UP000654304">
    <property type="component" value="Unassembled WGS sequence"/>
</dbReference>
<sequence length="572" mass="60550">MPEIRVASPAEGKLEIASTSNLPVIAATAAASLALSACGGGGGTGSSDSGGSGSTPPVTPPKALTEAEAARFLAQAAVGITRTQIARVQAVGYAAWIDEQIALAPSTSRWDWLKAKGFDAATNIFTQNGFDGAVWGKLISAPDTLRQRVTQALSEIIVVGIDGLVGAGWQPFSAAAYLDMLEVNSFGNFRTLLEAVSTSPAMGQYLTFRGNTKFNAKTGALPDENYAREIMQLFTIGLVQLNLDGTPKLGSNGAQQETYTLDDISGLAKVFTGWDFDLSTSKTDTPDFAKRPMTQVAARHETGEKKFLGSTIAAGMDGVQSLKAALDTIFAHPNVAPFISKQLIQRLVTSNPSPAYVTRVATIFNNDGKNVKGNLAAVVKAILLDDEARNANNLSNAQFGKVREPIFRFLAWARAFNLRTVSDLWNVGNTSDPASRLGQSPMRSGSVFNFFRPGYVPPNSPVGNASLVAPELQITNESTVIGYVNFMQRMVSQTNTDLVADYSSLLKLVSDPAGLVKELNLVLAAGQLSDATVSTIVSAIGGMASETDAQKNNRIYAALTLVLAAPEFIVIK</sequence>
<accession>A0ABR7A6S0</accession>